<evidence type="ECO:0000313" key="2">
    <source>
        <dbReference type="EMBL" id="MDR7360786.1"/>
    </source>
</evidence>
<keyword evidence="3" id="KW-1185">Reference proteome</keyword>
<keyword evidence="1" id="KW-0812">Transmembrane</keyword>
<reference evidence="2 3" key="1">
    <citation type="submission" date="2023-07" db="EMBL/GenBank/DDBJ databases">
        <title>Sequencing the genomes of 1000 actinobacteria strains.</title>
        <authorList>
            <person name="Klenk H.-P."/>
        </authorList>
    </citation>
    <scope>NUCLEOTIDE SEQUENCE [LARGE SCALE GENOMIC DNA]</scope>
    <source>
        <strain evidence="2 3">DSM 19426</strain>
    </source>
</reference>
<comment type="caution">
    <text evidence="2">The sequence shown here is derived from an EMBL/GenBank/DDBJ whole genome shotgun (WGS) entry which is preliminary data.</text>
</comment>
<sequence>MDRLQDGPDDGPYELLTPEDFLPANRMPLADRRLGIDRWTGDAGLITFAASLDPTKRAHRVTAWVLLSAMLLPVVLTLWRILGS</sequence>
<name>A0ABU2BR83_9ACTN</name>
<gene>
    <name evidence="2" type="ORF">J2S63_000339</name>
</gene>
<evidence type="ECO:0000313" key="3">
    <source>
        <dbReference type="Proteomes" id="UP001183648"/>
    </source>
</evidence>
<protein>
    <submittedName>
        <fullName evidence="2">Uncharacterized protein</fullName>
    </submittedName>
</protein>
<accession>A0ABU2BR83</accession>
<dbReference type="Proteomes" id="UP001183648">
    <property type="component" value="Unassembled WGS sequence"/>
</dbReference>
<dbReference type="EMBL" id="JAVDYG010000001">
    <property type="protein sequence ID" value="MDR7360786.1"/>
    <property type="molecule type" value="Genomic_DNA"/>
</dbReference>
<organism evidence="2 3">
    <name type="scientific">Nocardioides marmoribigeumensis</name>
    <dbReference type="NCBI Taxonomy" id="433649"/>
    <lineage>
        <taxon>Bacteria</taxon>
        <taxon>Bacillati</taxon>
        <taxon>Actinomycetota</taxon>
        <taxon>Actinomycetes</taxon>
        <taxon>Propionibacteriales</taxon>
        <taxon>Nocardioidaceae</taxon>
        <taxon>Nocardioides</taxon>
    </lineage>
</organism>
<keyword evidence="1" id="KW-1133">Transmembrane helix</keyword>
<feature type="transmembrane region" description="Helical" evidence="1">
    <location>
        <begin position="61"/>
        <end position="82"/>
    </location>
</feature>
<dbReference type="RefSeq" id="WP_310297777.1">
    <property type="nucleotide sequence ID" value="NZ_BAAAPS010000011.1"/>
</dbReference>
<keyword evidence="1" id="KW-0472">Membrane</keyword>
<proteinExistence type="predicted"/>
<evidence type="ECO:0000256" key="1">
    <source>
        <dbReference type="SAM" id="Phobius"/>
    </source>
</evidence>